<keyword evidence="3" id="KW-1185">Reference proteome</keyword>
<dbReference type="InterPro" id="IPR027843">
    <property type="entry name" value="DUF4440"/>
</dbReference>
<dbReference type="Proteomes" id="UP000438448">
    <property type="component" value="Unassembled WGS sequence"/>
</dbReference>
<evidence type="ECO:0000313" key="2">
    <source>
        <dbReference type="EMBL" id="MQY22580.1"/>
    </source>
</evidence>
<dbReference type="InterPro" id="IPR032710">
    <property type="entry name" value="NTF2-like_dom_sf"/>
</dbReference>
<dbReference type="Gene3D" id="3.10.450.50">
    <property type="match status" value="1"/>
</dbReference>
<dbReference type="EMBL" id="WEGK01000014">
    <property type="protein sequence ID" value="MQY22580.1"/>
    <property type="molecule type" value="Genomic_DNA"/>
</dbReference>
<reference evidence="2 3" key="1">
    <citation type="submission" date="2019-10" db="EMBL/GenBank/DDBJ databases">
        <title>Nocardia macrotermitis sp. nov. and Nocardia aurantia sp. nov., isolated from the gut of fungus growing-termite Macrotermes natalensis.</title>
        <authorList>
            <person name="Benndorf R."/>
            <person name="Schwitalla J."/>
            <person name="Martin K."/>
            <person name="De Beer W."/>
            <person name="Kaster A.-K."/>
            <person name="Vollmers J."/>
            <person name="Poulsen M."/>
            <person name="Beemelmanns C."/>
        </authorList>
    </citation>
    <scope>NUCLEOTIDE SEQUENCE [LARGE SCALE GENOMIC DNA]</scope>
    <source>
        <strain evidence="2 3">RB20</strain>
    </source>
</reference>
<proteinExistence type="predicted"/>
<dbReference type="Pfam" id="PF14534">
    <property type="entry name" value="DUF4440"/>
    <property type="match status" value="1"/>
</dbReference>
<accession>A0A7K0D9Z3</accession>
<feature type="domain" description="DUF4440" evidence="1">
    <location>
        <begin position="20"/>
        <end position="127"/>
    </location>
</feature>
<comment type="caution">
    <text evidence="2">The sequence shown here is derived from an EMBL/GenBank/DDBJ whole genome shotgun (WGS) entry which is preliminary data.</text>
</comment>
<sequence length="168" mass="18720">MSESDGTPVTFADERTRQEIFAVEKRRHETLMAADTAGLGELMDDSLVHIHAPGLTHSKAQLLEHVEKRQAYIEMRREQLRLRLIGTDVAILTGRLINHLRTPEGGDRIVAGACTQVLRRRADGAWVFLNFQLTPDGEHLWPALESELVEDTAGDTIDTRAENGAENA</sequence>
<protein>
    <recommendedName>
        <fullName evidence="1">DUF4440 domain-containing protein</fullName>
    </recommendedName>
</protein>
<name>A0A7K0D9Z3_9NOCA</name>
<evidence type="ECO:0000313" key="3">
    <source>
        <dbReference type="Proteomes" id="UP000438448"/>
    </source>
</evidence>
<gene>
    <name evidence="2" type="ORF">NRB20_56980</name>
</gene>
<organism evidence="2 3">
    <name type="scientific">Nocardia macrotermitis</name>
    <dbReference type="NCBI Taxonomy" id="2585198"/>
    <lineage>
        <taxon>Bacteria</taxon>
        <taxon>Bacillati</taxon>
        <taxon>Actinomycetota</taxon>
        <taxon>Actinomycetes</taxon>
        <taxon>Mycobacteriales</taxon>
        <taxon>Nocardiaceae</taxon>
        <taxon>Nocardia</taxon>
    </lineage>
</organism>
<evidence type="ECO:0000259" key="1">
    <source>
        <dbReference type="Pfam" id="PF14534"/>
    </source>
</evidence>
<dbReference type="RefSeq" id="WP_153414300.1">
    <property type="nucleotide sequence ID" value="NZ_WEGK01000014.1"/>
</dbReference>
<dbReference type="AlphaFoldDB" id="A0A7K0D9Z3"/>
<dbReference type="SUPFAM" id="SSF54427">
    <property type="entry name" value="NTF2-like"/>
    <property type="match status" value="1"/>
</dbReference>
<dbReference type="OrthoDB" id="5146008at2"/>